<keyword evidence="10 12" id="KW-1133">Transmembrane helix</keyword>
<dbReference type="Proteomes" id="UP001364156">
    <property type="component" value="Chromosome"/>
</dbReference>
<keyword evidence="5" id="KW-1003">Cell membrane</keyword>
<sequence length="564" mass="62422">MLAVNVTTVVLLFAAMATFLSYGGLIWIEWAMLAAYALTLPWLSIGLWNAVIGLWLDRKYARDAATIVNPALARISGDEPISSRIAVVMPLRNEDPAPSLQRLRGLQEDLANTAWVKHFDFYVLSDTDDPSIALREEAGVAQWRRCYPDVSIQYHRRNCNAGYKAGNIAEFLDRSGADYDFFLPLDADSMMGTDAVLRLVRVMQVSPEIGMLQSLVTGLPSKTFFTRAFQFGMRHGMRSYTLGSAWWQADCGPNWGHNVLIRTAPFHQHCMLPKLPGKGALSGDILSHDQLEAALMRRAGYEVRVLAEESESHEENPPSLADFIRRELRWCNGNMQYLRLLGLPGLATLSRVQLYLAIQMYVAAPAWMLFVILGASMAALPEQFVGAPLWLGVSLFATLLVLNLMPKLMGLAQILSDKERAAPYGGRGLVCASGIVEILVSMLMAPIVAFGLSLFLVGLVFNRRVGWDAQQRHRDRLEWKEAARVLWPQTLAGFALTAWLAVLVPWALIFGAPMLIALGFSIPIAVITTSPSLSRWSVKNGVFDIPEDRSPSVGLEIPPRADIA</sequence>
<dbReference type="EMBL" id="CP146069">
    <property type="protein sequence ID" value="WWR47905.1"/>
    <property type="molecule type" value="Genomic_DNA"/>
</dbReference>
<keyword evidence="9 12" id="KW-0812">Transmembrane</keyword>
<evidence type="ECO:0000256" key="8">
    <source>
        <dbReference type="ARBA" id="ARBA00022679"/>
    </source>
</evidence>
<dbReference type="InterPro" id="IPR001173">
    <property type="entry name" value="Glyco_trans_2-like"/>
</dbReference>
<evidence type="ECO:0000313" key="14">
    <source>
        <dbReference type="EMBL" id="WWR47905.1"/>
    </source>
</evidence>
<keyword evidence="8 14" id="KW-0808">Transferase</keyword>
<keyword evidence="6" id="KW-0997">Cell inner membrane</keyword>
<evidence type="ECO:0000256" key="7">
    <source>
        <dbReference type="ARBA" id="ARBA00022676"/>
    </source>
</evidence>
<keyword evidence="15" id="KW-1185">Reference proteome</keyword>
<feature type="transmembrane region" description="Helical" evidence="12">
    <location>
        <begin position="482"/>
        <end position="502"/>
    </location>
</feature>
<dbReference type="NCBIfam" id="NF003958">
    <property type="entry name" value="PRK05454.2-1"/>
    <property type="match status" value="1"/>
</dbReference>
<accession>A0ABZ2HJI1</accession>
<evidence type="ECO:0000256" key="12">
    <source>
        <dbReference type="SAM" id="Phobius"/>
    </source>
</evidence>
<dbReference type="SUPFAM" id="SSF53448">
    <property type="entry name" value="Nucleotide-diphospho-sugar transferases"/>
    <property type="match status" value="1"/>
</dbReference>
<feature type="transmembrane region" description="Helical" evidence="12">
    <location>
        <begin position="508"/>
        <end position="527"/>
    </location>
</feature>
<dbReference type="Pfam" id="PF13632">
    <property type="entry name" value="Glyco_trans_2_3"/>
    <property type="match status" value="1"/>
</dbReference>
<evidence type="ECO:0000256" key="9">
    <source>
        <dbReference type="ARBA" id="ARBA00022692"/>
    </source>
</evidence>
<evidence type="ECO:0000256" key="11">
    <source>
        <dbReference type="ARBA" id="ARBA00023136"/>
    </source>
</evidence>
<dbReference type="InterPro" id="IPR050321">
    <property type="entry name" value="Glycosyltr_2/OpgH_subfam"/>
</dbReference>
<evidence type="ECO:0000256" key="2">
    <source>
        <dbReference type="ARBA" id="ARBA00005001"/>
    </source>
</evidence>
<feature type="transmembrane region" description="Helical" evidence="12">
    <location>
        <begin position="438"/>
        <end position="461"/>
    </location>
</feature>
<dbReference type="PANTHER" id="PTHR43867:SF5">
    <property type="entry name" value="GLUCANS BIOSYNTHESIS GLUCOSYLTRANSFERASE H"/>
    <property type="match status" value="1"/>
</dbReference>
<feature type="transmembrane region" description="Helical" evidence="12">
    <location>
        <begin position="362"/>
        <end position="380"/>
    </location>
</feature>
<protein>
    <recommendedName>
        <fullName evidence="4">Glucans biosynthesis glucosyltransferase H</fullName>
    </recommendedName>
</protein>
<feature type="domain" description="Glycosyltransferase 2-like" evidence="13">
    <location>
        <begin position="183"/>
        <end position="377"/>
    </location>
</feature>
<dbReference type="NCBIfam" id="NF003962">
    <property type="entry name" value="PRK05454.2-5"/>
    <property type="match status" value="1"/>
</dbReference>
<reference evidence="14 15" key="1">
    <citation type="submission" date="2023-10" db="EMBL/GenBank/DDBJ databases">
        <title>Roseovarius strain S88 nov., isolated from a marine algae.</title>
        <authorList>
            <person name="Lee M.W."/>
            <person name="Lee J.K."/>
            <person name="Kim J.M."/>
            <person name="Choi D.G."/>
            <person name="Baek J.H."/>
            <person name="Bayburt H."/>
            <person name="Jung J.J."/>
            <person name="Han D.M."/>
            <person name="Jeon C.O."/>
        </authorList>
    </citation>
    <scope>NUCLEOTIDE SEQUENCE [LARGE SCALE GENOMIC DNA]</scope>
    <source>
        <strain evidence="14 15">S88</strain>
    </source>
</reference>
<dbReference type="GO" id="GO:0016757">
    <property type="term" value="F:glycosyltransferase activity"/>
    <property type="evidence" value="ECO:0007669"/>
    <property type="project" value="UniProtKB-KW"/>
</dbReference>
<keyword evidence="11 12" id="KW-0472">Membrane</keyword>
<organism evidence="14 15">
    <name type="scientific">Roseovarius phycicola</name>
    <dbReference type="NCBI Taxonomy" id="3080976"/>
    <lineage>
        <taxon>Bacteria</taxon>
        <taxon>Pseudomonadati</taxon>
        <taxon>Pseudomonadota</taxon>
        <taxon>Alphaproteobacteria</taxon>
        <taxon>Rhodobacterales</taxon>
        <taxon>Roseobacteraceae</taxon>
        <taxon>Roseovarius</taxon>
    </lineage>
</organism>
<evidence type="ECO:0000256" key="1">
    <source>
        <dbReference type="ARBA" id="ARBA00004429"/>
    </source>
</evidence>
<comment type="pathway">
    <text evidence="2">Glycan metabolism; osmoregulated periplasmic glucan (OPG) biosynthesis.</text>
</comment>
<evidence type="ECO:0000256" key="10">
    <source>
        <dbReference type="ARBA" id="ARBA00022989"/>
    </source>
</evidence>
<gene>
    <name evidence="14" type="primary">mdoH</name>
    <name evidence="14" type="ORF">RZ517_06975</name>
</gene>
<proteinExistence type="inferred from homology"/>
<evidence type="ECO:0000256" key="4">
    <source>
        <dbReference type="ARBA" id="ARBA00020585"/>
    </source>
</evidence>
<dbReference type="RefSeq" id="WP_338550735.1">
    <property type="nucleotide sequence ID" value="NZ_CP146069.1"/>
</dbReference>
<feature type="transmembrane region" description="Helical" evidence="12">
    <location>
        <begin position="387"/>
        <end position="405"/>
    </location>
</feature>
<keyword evidence="7 14" id="KW-0328">Glycosyltransferase</keyword>
<evidence type="ECO:0000259" key="13">
    <source>
        <dbReference type="Pfam" id="PF13632"/>
    </source>
</evidence>
<comment type="similarity">
    <text evidence="3">Belongs to the glycosyltransferase 2 family. OpgH subfamily.</text>
</comment>
<dbReference type="PANTHER" id="PTHR43867">
    <property type="entry name" value="CELLULOSE SYNTHASE CATALYTIC SUBUNIT A [UDP-FORMING]"/>
    <property type="match status" value="1"/>
</dbReference>
<evidence type="ECO:0000256" key="6">
    <source>
        <dbReference type="ARBA" id="ARBA00022519"/>
    </source>
</evidence>
<evidence type="ECO:0000256" key="3">
    <source>
        <dbReference type="ARBA" id="ARBA00009337"/>
    </source>
</evidence>
<dbReference type="Gene3D" id="3.90.550.10">
    <property type="entry name" value="Spore Coat Polysaccharide Biosynthesis Protein SpsA, Chain A"/>
    <property type="match status" value="1"/>
</dbReference>
<feature type="transmembrane region" description="Helical" evidence="12">
    <location>
        <begin position="7"/>
        <end position="28"/>
    </location>
</feature>
<feature type="transmembrane region" description="Helical" evidence="12">
    <location>
        <begin position="34"/>
        <end position="56"/>
    </location>
</feature>
<name>A0ABZ2HJI1_9RHOB</name>
<dbReference type="InterPro" id="IPR029044">
    <property type="entry name" value="Nucleotide-diphossugar_trans"/>
</dbReference>
<evidence type="ECO:0000256" key="5">
    <source>
        <dbReference type="ARBA" id="ARBA00022475"/>
    </source>
</evidence>
<evidence type="ECO:0000313" key="15">
    <source>
        <dbReference type="Proteomes" id="UP001364156"/>
    </source>
</evidence>
<comment type="subcellular location">
    <subcellularLocation>
        <location evidence="1">Cell inner membrane</location>
        <topology evidence="1">Multi-pass membrane protein</topology>
    </subcellularLocation>
</comment>